<evidence type="ECO:0000256" key="6">
    <source>
        <dbReference type="ARBA" id="ARBA00023002"/>
    </source>
</evidence>
<evidence type="ECO:0000256" key="7">
    <source>
        <dbReference type="ARBA" id="ARBA00023098"/>
    </source>
</evidence>
<dbReference type="Gene3D" id="3.40.50.1820">
    <property type="entry name" value="alpha/beta hydrolase"/>
    <property type="match status" value="1"/>
</dbReference>
<dbReference type="EMBL" id="CP011509">
    <property type="protein sequence ID" value="AKJ00933.1"/>
    <property type="molecule type" value="Genomic_DNA"/>
</dbReference>
<keyword evidence="5" id="KW-0274">FAD</keyword>
<protein>
    <recommendedName>
        <fullName evidence="14">Cholesterol oxidase</fullName>
        <ecNumber evidence="13">1.1.3.6</ecNumber>
        <ecNumber evidence="11">5.3.3.1</ecNumber>
    </recommendedName>
    <alternativeName>
        <fullName evidence="15">Cholesterol isomerase</fullName>
    </alternativeName>
</protein>
<name>A0AAC8Q4H2_9BACT</name>
<reference evidence="19 21" key="1">
    <citation type="submission" date="2015-05" db="EMBL/GenBank/DDBJ databases">
        <title>Genome assembly of Archangium gephyra DSM 2261.</title>
        <authorList>
            <person name="Sharma G."/>
            <person name="Subramanian S."/>
        </authorList>
    </citation>
    <scope>NUCLEOTIDE SEQUENCE [LARGE SCALE GENOMIC DNA]</scope>
    <source>
        <strain evidence="19 21">DSM 2261</strain>
    </source>
</reference>
<feature type="domain" description="Glucose-methanol-choline oxidoreductase C-terminal" evidence="18">
    <location>
        <begin position="484"/>
        <end position="547"/>
    </location>
</feature>
<evidence type="ECO:0000256" key="1">
    <source>
        <dbReference type="ARBA" id="ARBA00001974"/>
    </source>
</evidence>
<evidence type="ECO:0000256" key="4">
    <source>
        <dbReference type="ARBA" id="ARBA00022630"/>
    </source>
</evidence>
<evidence type="ECO:0000313" key="21">
    <source>
        <dbReference type="Proteomes" id="UP000035579"/>
    </source>
</evidence>
<comment type="pathway">
    <text evidence="12">Steroid metabolism; cholesterol degradation.</text>
</comment>
<evidence type="ECO:0000256" key="11">
    <source>
        <dbReference type="ARBA" id="ARBA00038856"/>
    </source>
</evidence>
<dbReference type="PANTHER" id="PTHR47470:SF1">
    <property type="entry name" value="FAD-DEPENDENT OXIDOREDUCTASE 2 FAD BINDING DOMAIN-CONTAINING PROTEIN"/>
    <property type="match status" value="1"/>
</dbReference>
<dbReference type="EC" id="5.3.3.1" evidence="11"/>
<feature type="domain" description="AB hydrolase-1" evidence="16">
    <location>
        <begin position="827"/>
        <end position="936"/>
    </location>
</feature>
<evidence type="ECO:0000256" key="8">
    <source>
        <dbReference type="ARBA" id="ARBA00023166"/>
    </source>
</evidence>
<dbReference type="PANTHER" id="PTHR47470">
    <property type="entry name" value="CHOLESTEROL OXIDASE"/>
    <property type="match status" value="1"/>
</dbReference>
<dbReference type="InterPro" id="IPR052542">
    <property type="entry name" value="Cholesterol_Oxidase"/>
</dbReference>
<dbReference type="EC" id="1.1.3.6" evidence="13"/>
<comment type="similarity">
    <text evidence="2">Belongs to the GMC oxidoreductase family.</text>
</comment>
<keyword evidence="10" id="KW-0413">Isomerase</keyword>
<evidence type="ECO:0000256" key="2">
    <source>
        <dbReference type="ARBA" id="ARBA00010790"/>
    </source>
</evidence>
<evidence type="ECO:0000256" key="3">
    <source>
        <dbReference type="ARBA" id="ARBA00022548"/>
    </source>
</evidence>
<keyword evidence="9" id="KW-0753">Steroid metabolism</keyword>
<dbReference type="InterPro" id="IPR036188">
    <property type="entry name" value="FAD/NAD-bd_sf"/>
</dbReference>
<keyword evidence="3" id="KW-0153">Cholesterol metabolism</keyword>
<evidence type="ECO:0000256" key="13">
    <source>
        <dbReference type="ARBA" id="ARBA00049723"/>
    </source>
</evidence>
<dbReference type="Gene3D" id="3.50.50.60">
    <property type="entry name" value="FAD/NAD(P)-binding domain"/>
    <property type="match status" value="3"/>
</dbReference>
<dbReference type="GO" id="GO:0016995">
    <property type="term" value="F:cholesterol oxidase activity"/>
    <property type="evidence" value="ECO:0007669"/>
    <property type="project" value="UniProtKB-EC"/>
</dbReference>
<evidence type="ECO:0000256" key="5">
    <source>
        <dbReference type="ARBA" id="ARBA00022827"/>
    </source>
</evidence>
<dbReference type="Proteomes" id="UP000256345">
    <property type="component" value="Unassembled WGS sequence"/>
</dbReference>
<dbReference type="Pfam" id="PF00561">
    <property type="entry name" value="Abhydrolase_1"/>
    <property type="match status" value="1"/>
</dbReference>
<evidence type="ECO:0000256" key="10">
    <source>
        <dbReference type="ARBA" id="ARBA00023235"/>
    </source>
</evidence>
<gene>
    <name evidence="19" type="ORF">AA314_02559</name>
    <name evidence="20" type="ORF">ATI61_112194</name>
</gene>
<dbReference type="SUPFAM" id="SSF51905">
    <property type="entry name" value="FAD/NAD(P)-binding domain"/>
    <property type="match status" value="1"/>
</dbReference>
<keyword evidence="22" id="KW-1185">Reference proteome</keyword>
<keyword evidence="6" id="KW-0560">Oxidoreductase</keyword>
<dbReference type="Pfam" id="PF00732">
    <property type="entry name" value="GMC_oxred_N"/>
    <property type="match status" value="1"/>
</dbReference>
<evidence type="ECO:0000256" key="9">
    <source>
        <dbReference type="ARBA" id="ARBA00023221"/>
    </source>
</evidence>
<reference evidence="20 22" key="2">
    <citation type="submission" date="2018-08" db="EMBL/GenBank/DDBJ databases">
        <title>Genomic Encyclopedia of Archaeal and Bacterial Type Strains, Phase II (KMG-II): from individual species to whole genera.</title>
        <authorList>
            <person name="Goeker M."/>
        </authorList>
    </citation>
    <scope>NUCLEOTIDE SEQUENCE [LARGE SCALE GENOMIC DNA]</scope>
    <source>
        <strain evidence="20 22">DSM 2261</strain>
    </source>
</reference>
<dbReference type="InterPro" id="IPR000073">
    <property type="entry name" value="AB_hydrolase_1"/>
</dbReference>
<dbReference type="GO" id="GO:0004769">
    <property type="term" value="F:steroid Delta-isomerase activity"/>
    <property type="evidence" value="ECO:0007669"/>
    <property type="project" value="UniProtKB-EC"/>
</dbReference>
<evidence type="ECO:0000259" key="18">
    <source>
        <dbReference type="Pfam" id="PF05199"/>
    </source>
</evidence>
<evidence type="ECO:0000256" key="15">
    <source>
        <dbReference type="ARBA" id="ARBA00049778"/>
    </source>
</evidence>
<dbReference type="GO" id="GO:0050660">
    <property type="term" value="F:flavin adenine dinucleotide binding"/>
    <property type="evidence" value="ECO:0007669"/>
    <property type="project" value="InterPro"/>
</dbReference>
<dbReference type="InterPro" id="IPR000172">
    <property type="entry name" value="GMC_OxRdtase_N"/>
</dbReference>
<feature type="domain" description="Glucose-methanol-choline oxidoreductase N-terminal" evidence="17">
    <location>
        <begin position="81"/>
        <end position="290"/>
    </location>
</feature>
<organism evidence="19 21">
    <name type="scientific">Archangium gephyra</name>
    <dbReference type="NCBI Taxonomy" id="48"/>
    <lineage>
        <taxon>Bacteria</taxon>
        <taxon>Pseudomonadati</taxon>
        <taxon>Myxococcota</taxon>
        <taxon>Myxococcia</taxon>
        <taxon>Myxococcales</taxon>
        <taxon>Cystobacterineae</taxon>
        <taxon>Archangiaceae</taxon>
        <taxon>Archangium</taxon>
    </lineage>
</organism>
<comment type="cofactor">
    <cofactor evidence="1">
        <name>FAD</name>
        <dbReference type="ChEBI" id="CHEBI:57692"/>
    </cofactor>
</comment>
<evidence type="ECO:0000256" key="12">
    <source>
        <dbReference type="ARBA" id="ARBA00049645"/>
    </source>
</evidence>
<dbReference type="AlphaFoldDB" id="A0AAC8Q4H2"/>
<sequence length="1155" mass="126087">MNSNRLASPIEDIRPHYTVVVIGSGYGGAITASRLSRAGQSVCVLERGRERQPGEFPDTTPEALEEMQMDMPAGHIGSRTGLFDLHSNPDMNVLVGCGLGGTSLINANVSIRAEARVFEDPRWPKALRDEKQESINAGYKLAEDMLRPRPYPDSYPKLKKLEAMQKSAEAMGQKFYRTAINVTFEDGVNEAGVFQKACNNCGDCCSGCNVGAKNTVLMNYLPDARRHGAEIFCETSVRYLERGENGKWLVHFQVLDTGREKFDAPLLTVSADLVVLAAGALGSTEILLRSKQKGLPVSERLGHGFSGNGDVLGFAYNNETAIHGIGFGIRPPSEVGPVGPTITGIIDIRNQEKLEDDIIIEEGAVPGALAPILPAMLGTAADLMGTNTAPGQAVEQEMRKLDSAVHGAYHGAVKHTQTFLVMGHEGQGSSGTMKLEEDRLRIHWPGVGSRPIFEKVDKRLVQTTQALRGIYTRDPIWNELLGKSLITVHPLGGCNMADSAEQGVVNHENKVFASSTGDQTHEGLYVCDGAVVPTSLGVNPLLTISALSERCSMRIAAQRGWTIDYSKKGPIPVDPQQRKPGIRFTETMKGFFSPAQDENYEAAASRGELLGSPFEFTLTIISEDLEKMMKAPDHAARMVGTVKAPRLSDKPLTATQGVFNLFVQDPNAADTRLMKYQMRLTADDGRTFFFKGFKVIKERPIADMWHDTTTLFITVYEGQDESGTVLGRGVLKIAPEDFMRQLTTMDVFNAKNAEERIRLAMEFGQYFTGILYDYYGGLLGQLDFIDPNAPPRKRRPLRAPAPQLFGVKTSDGVDLLLSRYQAGSKGPVLLGHGLGVSSRIFSTDTIDTNLLEYLCAHGYDVWLLDYRSSTLLPASAAQYTADDVATKDWPAAVARVRELTGAADIQVVAHCYGSTTFTMAMLAGLQGVRSAVCSQISTHVVTPPLVSLKSGLHLPQLLNLMGIKSLTTNALKGEGALERVYDKFLAAYPVGKDEHCDSAVCHRISFLYSLLYRHEQLNEMTHQYMHELFGAATITAFEGLALMVNHGRVVDANGDNVYVPHLDRMAIPIRFIHGARNQCFLPESTEKTVQALSEVNGSALYSRVLIPEYGHIDCIFGKNAARDVYGHILEHLDQTQAPAKPQGVPAVAAARKAVA</sequence>
<dbReference type="KEGG" id="age:AA314_02559"/>
<keyword evidence="8" id="KW-1207">Sterol metabolism</keyword>
<evidence type="ECO:0000313" key="22">
    <source>
        <dbReference type="Proteomes" id="UP000256345"/>
    </source>
</evidence>
<keyword evidence="7" id="KW-0443">Lipid metabolism</keyword>
<evidence type="ECO:0000256" key="14">
    <source>
        <dbReference type="ARBA" id="ARBA00049744"/>
    </source>
</evidence>
<dbReference type="InterPro" id="IPR007867">
    <property type="entry name" value="GMC_OxRtase_C"/>
</dbReference>
<keyword evidence="4" id="KW-0285">Flavoprotein</keyword>
<dbReference type="Pfam" id="PF05199">
    <property type="entry name" value="GMC_oxred_C"/>
    <property type="match status" value="1"/>
</dbReference>
<dbReference type="RefSeq" id="WP_047855637.1">
    <property type="nucleotide sequence ID" value="NZ_CP011509.1"/>
</dbReference>
<dbReference type="GO" id="GO:0008203">
    <property type="term" value="P:cholesterol metabolic process"/>
    <property type="evidence" value="ECO:0007669"/>
    <property type="project" value="UniProtKB-KW"/>
</dbReference>
<dbReference type="SUPFAM" id="SSF53474">
    <property type="entry name" value="alpha/beta-Hydrolases"/>
    <property type="match status" value="1"/>
</dbReference>
<accession>A0AAC8Q4H2</accession>
<evidence type="ECO:0000259" key="17">
    <source>
        <dbReference type="Pfam" id="PF00732"/>
    </source>
</evidence>
<evidence type="ECO:0000313" key="20">
    <source>
        <dbReference type="EMBL" id="REG26099.1"/>
    </source>
</evidence>
<dbReference type="InterPro" id="IPR029058">
    <property type="entry name" value="AB_hydrolase_fold"/>
</dbReference>
<dbReference type="EMBL" id="QUMU01000012">
    <property type="protein sequence ID" value="REG26099.1"/>
    <property type="molecule type" value="Genomic_DNA"/>
</dbReference>
<dbReference type="Proteomes" id="UP000035579">
    <property type="component" value="Chromosome"/>
</dbReference>
<proteinExistence type="inferred from homology"/>
<evidence type="ECO:0000313" key="19">
    <source>
        <dbReference type="EMBL" id="AKJ00933.1"/>
    </source>
</evidence>
<evidence type="ECO:0000259" key="16">
    <source>
        <dbReference type="Pfam" id="PF00561"/>
    </source>
</evidence>